<evidence type="ECO:0000256" key="6">
    <source>
        <dbReference type="ARBA" id="ARBA00022723"/>
    </source>
</evidence>
<gene>
    <name evidence="16" type="primary">LOC117233521</name>
</gene>
<dbReference type="Proteomes" id="UP000504631">
    <property type="component" value="Unplaced"/>
</dbReference>
<protein>
    <submittedName>
        <fullName evidence="16">Uncharacterized protein LOC117233521</fullName>
    </submittedName>
</protein>
<evidence type="ECO:0000256" key="12">
    <source>
        <dbReference type="ARBA" id="ARBA00023136"/>
    </source>
</evidence>
<feature type="transmembrane region" description="Helical" evidence="14">
    <location>
        <begin position="39"/>
        <end position="59"/>
    </location>
</feature>
<dbReference type="GeneID" id="117233521"/>
<feature type="binding site" description="axial binding residue" evidence="13">
    <location>
        <position position="441"/>
    </location>
    <ligand>
        <name>heme</name>
        <dbReference type="ChEBI" id="CHEBI:30413"/>
    </ligand>
    <ligandPart>
        <name>Fe</name>
        <dbReference type="ChEBI" id="CHEBI:18248"/>
    </ligandPart>
</feature>
<dbReference type="InterPro" id="IPR050476">
    <property type="entry name" value="Insect_CytP450_Detox"/>
</dbReference>
<evidence type="ECO:0000256" key="11">
    <source>
        <dbReference type="ARBA" id="ARBA00023033"/>
    </source>
</evidence>
<evidence type="ECO:0000256" key="8">
    <source>
        <dbReference type="ARBA" id="ARBA00022848"/>
    </source>
</evidence>
<feature type="transmembrane region" description="Helical" evidence="14">
    <location>
        <begin position="6"/>
        <end position="27"/>
    </location>
</feature>
<keyword evidence="14" id="KW-1133">Transmembrane helix</keyword>
<evidence type="ECO:0000256" key="13">
    <source>
        <dbReference type="PIRSR" id="PIRSR602401-1"/>
    </source>
</evidence>
<keyword evidence="5 13" id="KW-0349">Heme</keyword>
<evidence type="ECO:0000256" key="9">
    <source>
        <dbReference type="ARBA" id="ARBA00023002"/>
    </source>
</evidence>
<keyword evidence="12 14" id="KW-0472">Membrane</keyword>
<dbReference type="Gene3D" id="1.10.630.10">
    <property type="entry name" value="Cytochrome P450"/>
    <property type="match status" value="2"/>
</dbReference>
<dbReference type="AlphaFoldDB" id="A0A6J3KAP7"/>
<comment type="subcellular location">
    <subcellularLocation>
        <location evidence="3">Endoplasmic reticulum membrane</location>
        <topology evidence="3">Peripheral membrane protein</topology>
    </subcellularLocation>
    <subcellularLocation>
        <location evidence="2">Microsome membrane</location>
        <topology evidence="2">Peripheral membrane protein</topology>
    </subcellularLocation>
</comment>
<sequence length="1010" mass="117460">MVYYLIIICAVVAVLLVYYYYILVFNFWRKRNISGPKPVFFFGNFIDIMFSGIALPQYIKNLYETYTGRMIGLYMRSTPVLVLKDPELIKDVLIRDFSKFADRGFNVHERVEPLSQHLFNLEAKRWRLLRSKLTVYTSGKLKNMFDLIIECANYFEEYLDKMVAQGEPVDFREITAKFTTDVIGSCAFGINMGALSDEESEFRKIGKQIFEPSLEAIIRMKFKLMMPKLYDLLGYIVPDRRLAPFLTKVVTDTMKCRKENNVYRPDFIHTLMQLKEDSKKLHDLELTDSFITAQAYVFFAAGFETGSTTMSNALYELALNPKIQEKLREEINEHYKKHNGELNYDHIKDMEYLDKVFKETLRMYPPGTLIPRKSNSEYIFRDSQISIPKGVMIWIPVYAIHRDPEIYPNPDVFNPENFTRDAIDARHPMHYLPFGTGPRNCIGARFAVYQTKVGIITILRKYKVDVCEKTMIPYQFDPNAFLLAPKGGICLKITKIFATTDFRSSSKMTNYFEILCGMAALLLALYYYATLTFNFWKNRGVVGPQPLPFLGNTNELMFARKSMPHYLKEIYNTYKNEPMVGLYMRRSPLLVVQDAEFIKDILIRDFPKFADRGFHVYERTEPLSQSILNLESERWRPLRTMFTPIFTSGKLREMFYLIIECSQHLEKYLDKCVEKGEPIECCEVMAKFTTDVIGTCAFGIEMSAMANEDSEFRKMGREVFAVNLENVVRQKMKLFMPKLYHLLGYVVPDRKLAPFFTKIVTDTIKYRKENNIVRPDFINMLMEVKKHPEKFENIELTDSLLTAQAFIFFAAGFETSSTTMSNALYELALNQDIQDKLREEIREHCCKSSEGLRFEDIKGMQYLEKIFKETLRMYPPGAFIPRRTKSSYTFNNTKVTIPQGTLVWIPVFAIHRDPDIYPNPDSFDPEKFNEDAVAARHPMHYLPFGDGPRNCIGARFANYVTKVGLITILRNYKVEVCDKTIIPYEFEPGAFVTAPKGGIYLKITKIQSEC</sequence>
<dbReference type="GO" id="GO:0016705">
    <property type="term" value="F:oxidoreductase activity, acting on paired donors, with incorporation or reduction of molecular oxygen"/>
    <property type="evidence" value="ECO:0007669"/>
    <property type="project" value="InterPro"/>
</dbReference>
<evidence type="ECO:0000256" key="5">
    <source>
        <dbReference type="ARBA" id="ARBA00022617"/>
    </source>
</evidence>
<dbReference type="KEGG" id="bvk:117233521"/>
<dbReference type="FunFam" id="1.10.630.10:FF:000042">
    <property type="entry name" value="Cytochrome P450"/>
    <property type="match status" value="2"/>
</dbReference>
<evidence type="ECO:0000256" key="10">
    <source>
        <dbReference type="ARBA" id="ARBA00023004"/>
    </source>
</evidence>
<dbReference type="InterPro" id="IPR002401">
    <property type="entry name" value="Cyt_P450_E_grp-I"/>
</dbReference>
<keyword evidence="9" id="KW-0560">Oxidoreductase</keyword>
<evidence type="ECO:0000313" key="16">
    <source>
        <dbReference type="RefSeq" id="XP_033349780.1"/>
    </source>
</evidence>
<dbReference type="Pfam" id="PF00067">
    <property type="entry name" value="p450"/>
    <property type="match status" value="2"/>
</dbReference>
<comment type="similarity">
    <text evidence="4">Belongs to the cytochrome P450 family.</text>
</comment>
<evidence type="ECO:0000313" key="15">
    <source>
        <dbReference type="Proteomes" id="UP000504631"/>
    </source>
</evidence>
<keyword evidence="14" id="KW-0812">Transmembrane</keyword>
<dbReference type="PRINTS" id="PR00385">
    <property type="entry name" value="P450"/>
</dbReference>
<dbReference type="InterPro" id="IPR036396">
    <property type="entry name" value="Cyt_P450_sf"/>
</dbReference>
<evidence type="ECO:0000256" key="2">
    <source>
        <dbReference type="ARBA" id="ARBA00004174"/>
    </source>
</evidence>
<dbReference type="GO" id="GO:0005506">
    <property type="term" value="F:iron ion binding"/>
    <property type="evidence" value="ECO:0007669"/>
    <property type="project" value="InterPro"/>
</dbReference>
<evidence type="ECO:0000256" key="1">
    <source>
        <dbReference type="ARBA" id="ARBA00001971"/>
    </source>
</evidence>
<dbReference type="GO" id="GO:0004497">
    <property type="term" value="F:monooxygenase activity"/>
    <property type="evidence" value="ECO:0007669"/>
    <property type="project" value="UniProtKB-KW"/>
</dbReference>
<dbReference type="PANTHER" id="PTHR24292:SF54">
    <property type="entry name" value="CYP9F3-RELATED"/>
    <property type="match status" value="1"/>
</dbReference>
<dbReference type="PANTHER" id="PTHR24292">
    <property type="entry name" value="CYTOCHROME P450"/>
    <property type="match status" value="1"/>
</dbReference>
<dbReference type="RefSeq" id="XP_033349780.1">
    <property type="nucleotide sequence ID" value="XM_033493889.1"/>
</dbReference>
<dbReference type="PRINTS" id="PR00463">
    <property type="entry name" value="EP450I"/>
</dbReference>
<keyword evidence="10 13" id="KW-0408">Iron</keyword>
<comment type="cofactor">
    <cofactor evidence="1 13">
        <name>heme</name>
        <dbReference type="ChEBI" id="CHEBI:30413"/>
    </cofactor>
</comment>
<dbReference type="PROSITE" id="PS00086">
    <property type="entry name" value="CYTOCHROME_P450"/>
    <property type="match status" value="2"/>
</dbReference>
<name>A0A6J3KAP7_9HYME</name>
<evidence type="ECO:0000256" key="7">
    <source>
        <dbReference type="ARBA" id="ARBA00022824"/>
    </source>
</evidence>
<organism evidence="15 16">
    <name type="scientific">Bombus vosnesenskii</name>
    <dbReference type="NCBI Taxonomy" id="207650"/>
    <lineage>
        <taxon>Eukaryota</taxon>
        <taxon>Metazoa</taxon>
        <taxon>Ecdysozoa</taxon>
        <taxon>Arthropoda</taxon>
        <taxon>Hexapoda</taxon>
        <taxon>Insecta</taxon>
        <taxon>Pterygota</taxon>
        <taxon>Neoptera</taxon>
        <taxon>Endopterygota</taxon>
        <taxon>Hymenoptera</taxon>
        <taxon>Apocrita</taxon>
        <taxon>Aculeata</taxon>
        <taxon>Apoidea</taxon>
        <taxon>Anthophila</taxon>
        <taxon>Apidae</taxon>
        <taxon>Bombus</taxon>
        <taxon>Pyrobombus</taxon>
    </lineage>
</organism>
<dbReference type="GO" id="GO:0020037">
    <property type="term" value="F:heme binding"/>
    <property type="evidence" value="ECO:0007669"/>
    <property type="project" value="InterPro"/>
</dbReference>
<dbReference type="InterPro" id="IPR017972">
    <property type="entry name" value="Cyt_P450_CS"/>
</dbReference>
<dbReference type="CDD" id="cd11056">
    <property type="entry name" value="CYP6-like"/>
    <property type="match status" value="2"/>
</dbReference>
<dbReference type="SUPFAM" id="SSF48264">
    <property type="entry name" value="Cytochrome P450"/>
    <property type="match status" value="2"/>
</dbReference>
<keyword evidence="7" id="KW-0256">Endoplasmic reticulum</keyword>
<feature type="transmembrane region" description="Helical" evidence="14">
    <location>
        <begin position="511"/>
        <end position="529"/>
    </location>
</feature>
<proteinExistence type="inferred from homology"/>
<dbReference type="InterPro" id="IPR001128">
    <property type="entry name" value="Cyt_P450"/>
</dbReference>
<dbReference type="GO" id="GO:0005789">
    <property type="term" value="C:endoplasmic reticulum membrane"/>
    <property type="evidence" value="ECO:0007669"/>
    <property type="project" value="UniProtKB-SubCell"/>
</dbReference>
<keyword evidence="15" id="KW-1185">Reference proteome</keyword>
<keyword evidence="8" id="KW-0492">Microsome</keyword>
<keyword evidence="11" id="KW-0503">Monooxygenase</keyword>
<evidence type="ECO:0000256" key="4">
    <source>
        <dbReference type="ARBA" id="ARBA00010617"/>
    </source>
</evidence>
<evidence type="ECO:0000256" key="3">
    <source>
        <dbReference type="ARBA" id="ARBA00004406"/>
    </source>
</evidence>
<evidence type="ECO:0000256" key="14">
    <source>
        <dbReference type="SAM" id="Phobius"/>
    </source>
</evidence>
<keyword evidence="6 13" id="KW-0479">Metal-binding</keyword>
<reference evidence="16" key="1">
    <citation type="submission" date="2025-08" db="UniProtKB">
        <authorList>
            <consortium name="RefSeq"/>
        </authorList>
    </citation>
    <scope>IDENTIFICATION</scope>
    <source>
        <tissue evidence="16">Muscle</tissue>
    </source>
</reference>
<accession>A0A6J3KAP7</accession>